<keyword evidence="2" id="KW-1185">Reference proteome</keyword>
<evidence type="ECO:0000313" key="2">
    <source>
        <dbReference type="Proteomes" id="UP001158986"/>
    </source>
</evidence>
<protein>
    <submittedName>
        <fullName evidence="1">Uncharacterized protein</fullName>
    </submittedName>
</protein>
<organism evidence="1 2">
    <name type="scientific">Peronospora belbahrii</name>
    <dbReference type="NCBI Taxonomy" id="622444"/>
    <lineage>
        <taxon>Eukaryota</taxon>
        <taxon>Sar</taxon>
        <taxon>Stramenopiles</taxon>
        <taxon>Oomycota</taxon>
        <taxon>Peronosporomycetes</taxon>
        <taxon>Peronosporales</taxon>
        <taxon>Peronosporaceae</taxon>
        <taxon>Peronospora</taxon>
    </lineage>
</organism>
<evidence type="ECO:0000313" key="1">
    <source>
        <dbReference type="EMBL" id="CAH0514483.1"/>
    </source>
</evidence>
<accession>A0ABN8CMZ1</accession>
<sequence>MGFISREEDEMCMYGIHFETPAACDELEEKELQDEIVRIEQFVHTLQQQKDTITIEEVVQQHAGHEEL</sequence>
<dbReference type="Proteomes" id="UP001158986">
    <property type="component" value="Unassembled WGS sequence"/>
</dbReference>
<dbReference type="EMBL" id="CAKLCB010000072">
    <property type="protein sequence ID" value="CAH0514483.1"/>
    <property type="molecule type" value="Genomic_DNA"/>
</dbReference>
<proteinExistence type="predicted"/>
<reference evidence="1 2" key="1">
    <citation type="submission" date="2021-11" db="EMBL/GenBank/DDBJ databases">
        <authorList>
            <person name="Islam A."/>
            <person name="Islam S."/>
            <person name="Flora M.S."/>
            <person name="Rahman M."/>
            <person name="Ziaur R.M."/>
            <person name="Epstein J.H."/>
            <person name="Hassan M."/>
            <person name="Klassen M."/>
            <person name="Woodard K."/>
            <person name="Webb A."/>
            <person name="Webby R.J."/>
            <person name="El Zowalaty M.E."/>
        </authorList>
    </citation>
    <scope>NUCLEOTIDE SEQUENCE [LARGE SCALE GENOMIC DNA]</scope>
    <source>
        <strain evidence="1">Pbs1</strain>
    </source>
</reference>
<gene>
    <name evidence="1" type="ORF">PBS001_LOCUS1233</name>
</gene>
<name>A0ABN8CMZ1_9STRA</name>
<comment type="caution">
    <text evidence="1">The sequence shown here is derived from an EMBL/GenBank/DDBJ whole genome shotgun (WGS) entry which is preliminary data.</text>
</comment>